<dbReference type="EMBL" id="JBGCUO010000001">
    <property type="protein sequence ID" value="MEY1662359.1"/>
    <property type="molecule type" value="Genomic_DNA"/>
</dbReference>
<evidence type="ECO:0000313" key="2">
    <source>
        <dbReference type="Proteomes" id="UP001562065"/>
    </source>
</evidence>
<dbReference type="InterPro" id="IPR029069">
    <property type="entry name" value="HotDog_dom_sf"/>
</dbReference>
<dbReference type="PANTHER" id="PTHR28152">
    <property type="entry name" value="HYDROXYACYL-THIOESTER DEHYDRATASE TYPE 2, MITOCHONDRIAL"/>
    <property type="match status" value="1"/>
</dbReference>
<organism evidence="1 2">
    <name type="scientific">Isoalcanivorax beigongshangi</name>
    <dbReference type="NCBI Taxonomy" id="3238810"/>
    <lineage>
        <taxon>Bacteria</taxon>
        <taxon>Pseudomonadati</taxon>
        <taxon>Pseudomonadota</taxon>
        <taxon>Gammaproteobacteria</taxon>
        <taxon>Oceanospirillales</taxon>
        <taxon>Alcanivoracaceae</taxon>
        <taxon>Isoalcanivorax</taxon>
    </lineage>
</organism>
<dbReference type="Proteomes" id="UP001562065">
    <property type="component" value="Unassembled WGS sequence"/>
</dbReference>
<proteinExistence type="predicted"/>
<dbReference type="PANTHER" id="PTHR28152:SF1">
    <property type="entry name" value="HYDROXYACYL-THIOESTER DEHYDRATASE TYPE 2, MITOCHONDRIAL"/>
    <property type="match status" value="1"/>
</dbReference>
<dbReference type="InterPro" id="IPR052741">
    <property type="entry name" value="Mitochondrial_HTD2"/>
</dbReference>
<accession>A0ABV4AI06</accession>
<name>A0ABV4AI06_9GAMM</name>
<reference evidence="1 2" key="1">
    <citation type="submission" date="2024-07" db="EMBL/GenBank/DDBJ databases">
        <authorList>
            <person name="Ren Q."/>
        </authorList>
    </citation>
    <scope>NUCLEOTIDE SEQUENCE [LARGE SCALE GENOMIC DNA]</scope>
    <source>
        <strain evidence="1 2">REN37</strain>
    </source>
</reference>
<dbReference type="RefSeq" id="WP_369455595.1">
    <property type="nucleotide sequence ID" value="NZ_JBGCUO010000001.1"/>
</dbReference>
<sequence length="274" mass="30017">MSDAALGRREHCEDRLDPLLAARIAATLDRPAPGVGDALPGLWHWAFFQTPAPGAQLSPDGHPLTGDFLPAAPGRPRMWAGSRVWFHQPLHVGTPARRDSEIIAVNEKQGRSGALLFVTLRHRYLQHGALAIEEEQDIVYRRPSAPVAGTPTPLADADWAAHHQPQPPLLMRYAGVTFNAHRIHYDLPYATAEEGYAGLVVQGPLMATLMLQAFTDAHPQAQPTFLQFRGLRPLIAGRPMRSGGRLLAPGEAEIFTDNDHGPIQVGRLHFLENP</sequence>
<keyword evidence="2" id="KW-1185">Reference proteome</keyword>
<gene>
    <name evidence="1" type="ORF">AB5I84_09390</name>
</gene>
<protein>
    <submittedName>
        <fullName evidence="1">Itaconyl-CoA hydratase</fullName>
    </submittedName>
</protein>
<comment type="caution">
    <text evidence="1">The sequence shown here is derived from an EMBL/GenBank/DDBJ whole genome shotgun (WGS) entry which is preliminary data.</text>
</comment>
<dbReference type="SUPFAM" id="SSF54637">
    <property type="entry name" value="Thioesterase/thiol ester dehydrase-isomerase"/>
    <property type="match status" value="2"/>
</dbReference>
<dbReference type="Gene3D" id="3.10.129.10">
    <property type="entry name" value="Hotdog Thioesterase"/>
    <property type="match status" value="2"/>
</dbReference>
<evidence type="ECO:0000313" key="1">
    <source>
        <dbReference type="EMBL" id="MEY1662359.1"/>
    </source>
</evidence>